<evidence type="ECO:0000313" key="1">
    <source>
        <dbReference type="EMBL" id="WWC10281.1"/>
    </source>
</evidence>
<keyword evidence="2" id="KW-1185">Reference proteome</keyword>
<proteinExistence type="predicted"/>
<gene>
    <name evidence="1" type="ORF">LM286_18235</name>
</gene>
<evidence type="ECO:0008006" key="3">
    <source>
        <dbReference type="Google" id="ProtNLM"/>
    </source>
</evidence>
<sequence>MIEVINSKLADILKEDKKRVNTKRKEIAKGVAVTDRDRIEAGVFYNHVGLIRVSAVAYFGKGYVRVPK</sequence>
<organism evidence="1 2">
    <name type="scientific">Raoultella ornithinolytica</name>
    <name type="common">Klebsiella ornithinolytica</name>
    <dbReference type="NCBI Taxonomy" id="54291"/>
    <lineage>
        <taxon>Bacteria</taxon>
        <taxon>Pseudomonadati</taxon>
        <taxon>Pseudomonadota</taxon>
        <taxon>Gammaproteobacteria</taxon>
        <taxon>Enterobacterales</taxon>
        <taxon>Enterobacteriaceae</taxon>
        <taxon>Klebsiella/Raoultella group</taxon>
        <taxon>Raoultella</taxon>
    </lineage>
</organism>
<reference evidence="1 2" key="1">
    <citation type="submission" date="2024-02" db="EMBL/GenBank/DDBJ databases">
        <title>Tn5403 promotes plasmid rearrangements and degradation of the Klebsiella pneumoniae carbapenemase (KPC) transposon Tn4401.</title>
        <authorList>
            <person name="Sheppard A.E."/>
            <person name="Barry K.E."/>
            <person name="Parikh H.I."/>
            <person name="Vegesana K."/>
            <person name="Sebra R."/>
            <person name="George S."/>
            <person name="Sanderson N.D."/>
            <person name="Stoesser N."/>
            <person name="Eyre D.W."/>
            <person name="Crook D.W."/>
            <person name="Walker A.S."/>
            <person name="Mathers A.J."/>
        </authorList>
    </citation>
    <scope>NUCLEOTIDE SEQUENCE [LARGE SCALE GENOMIC DNA]</scope>
    <source>
        <strain evidence="1 2">CAV1921</strain>
    </source>
</reference>
<name>A0ABZ2DQI4_RAOOR</name>
<dbReference type="EMBL" id="CP145163">
    <property type="protein sequence ID" value="WWC10281.1"/>
    <property type="molecule type" value="Genomic_DNA"/>
</dbReference>
<evidence type="ECO:0000313" key="2">
    <source>
        <dbReference type="Proteomes" id="UP001350972"/>
    </source>
</evidence>
<dbReference type="RefSeq" id="WP_152903308.1">
    <property type="nucleotide sequence ID" value="NZ_CP145156.1"/>
</dbReference>
<accession>A0ABZ2DQI4</accession>
<dbReference type="Proteomes" id="UP001350972">
    <property type="component" value="Chromosome"/>
</dbReference>
<protein>
    <recommendedName>
        <fullName evidence="3">Transcriptional regulator</fullName>
    </recommendedName>
</protein>